<dbReference type="CDD" id="cd05233">
    <property type="entry name" value="SDR_c"/>
    <property type="match status" value="1"/>
</dbReference>
<name>A0A8J2TZP9_9MICO</name>
<sequence length="269" mass="27767">MMLTGETAVVFGGGSSSGEITNGLASGLAYAGAGANVVIADIDAAGAERARQTVREQVPDAEVLAVTADVTDSGSVAAAVRVCLESFGRIDVLHNNVGIAPMGGPLEMSVEAWERTFRVNLTSAFITAKHVLPVMLEQGGGSIVNIASVGGMRYIGYDYPAYAASKAGLIEFTKSLAIQYGRRGVRANAISPGYIASPMMYRQIAGAYDSPEAMRADRERLSPTGSMGEPGDVAAAALFLASKAARYVNGVCLPVDGGLIHQVNPPTAP</sequence>
<keyword evidence="2" id="KW-0560">Oxidoreductase</keyword>
<evidence type="ECO:0000256" key="1">
    <source>
        <dbReference type="ARBA" id="ARBA00006484"/>
    </source>
</evidence>
<protein>
    <submittedName>
        <fullName evidence="3">Dehydrogenase</fullName>
    </submittedName>
</protein>
<dbReference type="InterPro" id="IPR036291">
    <property type="entry name" value="NAD(P)-bd_dom_sf"/>
</dbReference>
<comment type="similarity">
    <text evidence="1">Belongs to the short-chain dehydrogenases/reductases (SDR) family.</text>
</comment>
<dbReference type="SUPFAM" id="SSF51735">
    <property type="entry name" value="NAD(P)-binding Rossmann-fold domains"/>
    <property type="match status" value="1"/>
</dbReference>
<dbReference type="Proteomes" id="UP000616114">
    <property type="component" value="Unassembled WGS sequence"/>
</dbReference>
<dbReference type="FunFam" id="3.40.50.720:FF:000084">
    <property type="entry name" value="Short-chain dehydrogenase reductase"/>
    <property type="match status" value="1"/>
</dbReference>
<reference evidence="3" key="2">
    <citation type="submission" date="2020-09" db="EMBL/GenBank/DDBJ databases">
        <authorList>
            <person name="Sun Q."/>
            <person name="Zhou Y."/>
        </authorList>
    </citation>
    <scope>NUCLEOTIDE SEQUENCE</scope>
    <source>
        <strain evidence="3">CGMCC 1.12785</strain>
    </source>
</reference>
<dbReference type="EMBL" id="BMFY01000012">
    <property type="protein sequence ID" value="GGA21950.1"/>
    <property type="molecule type" value="Genomic_DNA"/>
</dbReference>
<evidence type="ECO:0000256" key="2">
    <source>
        <dbReference type="ARBA" id="ARBA00023002"/>
    </source>
</evidence>
<comment type="caution">
    <text evidence="3">The sequence shown here is derived from an EMBL/GenBank/DDBJ whole genome shotgun (WGS) entry which is preliminary data.</text>
</comment>
<accession>A0A8J2TZP9</accession>
<dbReference type="Pfam" id="PF13561">
    <property type="entry name" value="adh_short_C2"/>
    <property type="match status" value="1"/>
</dbReference>
<reference evidence="3" key="1">
    <citation type="journal article" date="2014" name="Int. J. Syst. Evol. Microbiol.">
        <title>Complete genome sequence of Corynebacterium casei LMG S-19264T (=DSM 44701T), isolated from a smear-ripened cheese.</title>
        <authorList>
            <consortium name="US DOE Joint Genome Institute (JGI-PGF)"/>
            <person name="Walter F."/>
            <person name="Albersmeier A."/>
            <person name="Kalinowski J."/>
            <person name="Ruckert C."/>
        </authorList>
    </citation>
    <scope>NUCLEOTIDE SEQUENCE</scope>
    <source>
        <strain evidence="3">CGMCC 1.12785</strain>
    </source>
</reference>
<dbReference type="PANTHER" id="PTHR42760">
    <property type="entry name" value="SHORT-CHAIN DEHYDROGENASES/REDUCTASES FAMILY MEMBER"/>
    <property type="match status" value="1"/>
</dbReference>
<gene>
    <name evidence="3" type="ORF">GCM10011333_26220</name>
</gene>
<dbReference type="PROSITE" id="PS00061">
    <property type="entry name" value="ADH_SHORT"/>
    <property type="match status" value="1"/>
</dbReference>
<dbReference type="GO" id="GO:0048038">
    <property type="term" value="F:quinone binding"/>
    <property type="evidence" value="ECO:0007669"/>
    <property type="project" value="TreeGrafter"/>
</dbReference>
<dbReference type="PRINTS" id="PR00080">
    <property type="entry name" value="SDRFAMILY"/>
</dbReference>
<organism evidence="3 4">
    <name type="scientific">Sediminivirga luteola</name>
    <dbReference type="NCBI Taxonomy" id="1774748"/>
    <lineage>
        <taxon>Bacteria</taxon>
        <taxon>Bacillati</taxon>
        <taxon>Actinomycetota</taxon>
        <taxon>Actinomycetes</taxon>
        <taxon>Micrococcales</taxon>
        <taxon>Brevibacteriaceae</taxon>
        <taxon>Sediminivirga</taxon>
    </lineage>
</organism>
<dbReference type="GO" id="GO:0006633">
    <property type="term" value="P:fatty acid biosynthetic process"/>
    <property type="evidence" value="ECO:0007669"/>
    <property type="project" value="TreeGrafter"/>
</dbReference>
<dbReference type="Gene3D" id="3.40.50.720">
    <property type="entry name" value="NAD(P)-binding Rossmann-like Domain"/>
    <property type="match status" value="1"/>
</dbReference>
<proteinExistence type="inferred from homology"/>
<dbReference type="PANTHER" id="PTHR42760:SF122">
    <property type="entry name" value="NAD(P)-BINDING PROTEIN"/>
    <property type="match status" value="1"/>
</dbReference>
<evidence type="ECO:0000313" key="3">
    <source>
        <dbReference type="EMBL" id="GGA21950.1"/>
    </source>
</evidence>
<dbReference type="GO" id="GO:0016616">
    <property type="term" value="F:oxidoreductase activity, acting on the CH-OH group of donors, NAD or NADP as acceptor"/>
    <property type="evidence" value="ECO:0007669"/>
    <property type="project" value="TreeGrafter"/>
</dbReference>
<evidence type="ECO:0000313" key="4">
    <source>
        <dbReference type="Proteomes" id="UP000616114"/>
    </source>
</evidence>
<dbReference type="InterPro" id="IPR020904">
    <property type="entry name" value="Sc_DH/Rdtase_CS"/>
</dbReference>
<keyword evidence="4" id="KW-1185">Reference proteome</keyword>
<dbReference type="RefSeq" id="WP_188551345.1">
    <property type="nucleotide sequence ID" value="NZ_BMFY01000012.1"/>
</dbReference>
<dbReference type="InterPro" id="IPR002347">
    <property type="entry name" value="SDR_fam"/>
</dbReference>
<dbReference type="AlphaFoldDB" id="A0A8J2TZP9"/>
<dbReference type="PRINTS" id="PR00081">
    <property type="entry name" value="GDHRDH"/>
</dbReference>